<proteinExistence type="predicted"/>
<organism evidence="1 2">
    <name type="scientific">Hypoxylon rubiginosum</name>
    <dbReference type="NCBI Taxonomy" id="110542"/>
    <lineage>
        <taxon>Eukaryota</taxon>
        <taxon>Fungi</taxon>
        <taxon>Dikarya</taxon>
        <taxon>Ascomycota</taxon>
        <taxon>Pezizomycotina</taxon>
        <taxon>Sordariomycetes</taxon>
        <taxon>Xylariomycetidae</taxon>
        <taxon>Xylariales</taxon>
        <taxon>Hypoxylaceae</taxon>
        <taxon>Hypoxylon</taxon>
    </lineage>
</organism>
<gene>
    <name evidence="1" type="ORF">F4820DRAFT_465087</name>
</gene>
<keyword evidence="2" id="KW-1185">Reference proteome</keyword>
<sequence length="316" mass="34632">MVSTRRVKTESVDYAGHPLDEFFGEEDGDDNKGATAAENTPEKPPQSDATFTTPTKASGPPAQALETPTQASGLQSGAMSQVTGDQSSPAPVTPSRSTHTPKRGSSLKNRFYDESDWGSPETPFKFKKPRMGSYSSLSNAPAFQLPGHNPSAAGPRGSNELSYTQPAPRENRGGPQNPSDFIYYSLHPLHQQFHNVEQVAHAEHLARTGLKGCLFMINDRELVNVDDNFQPYSYAEMKVINGIHGWYRRDGTPINIHELPVVDALDDLCKRKRAKGMPLPRVDRGQPKIAFLNSSLGKRLSGNSLWFNGMSIGRPV</sequence>
<dbReference type="Proteomes" id="UP001497700">
    <property type="component" value="Unassembled WGS sequence"/>
</dbReference>
<reference evidence="1 2" key="1">
    <citation type="journal article" date="2022" name="New Phytol.">
        <title>Ecological generalism drives hyperdiversity of secondary metabolite gene clusters in xylarialean endophytes.</title>
        <authorList>
            <person name="Franco M.E.E."/>
            <person name="Wisecaver J.H."/>
            <person name="Arnold A.E."/>
            <person name="Ju Y.M."/>
            <person name="Slot J.C."/>
            <person name="Ahrendt S."/>
            <person name="Moore L.P."/>
            <person name="Eastman K.E."/>
            <person name="Scott K."/>
            <person name="Konkel Z."/>
            <person name="Mondo S.J."/>
            <person name="Kuo A."/>
            <person name="Hayes R.D."/>
            <person name="Haridas S."/>
            <person name="Andreopoulos B."/>
            <person name="Riley R."/>
            <person name="LaButti K."/>
            <person name="Pangilinan J."/>
            <person name="Lipzen A."/>
            <person name="Amirebrahimi M."/>
            <person name="Yan J."/>
            <person name="Adam C."/>
            <person name="Keymanesh K."/>
            <person name="Ng V."/>
            <person name="Louie K."/>
            <person name="Northen T."/>
            <person name="Drula E."/>
            <person name="Henrissat B."/>
            <person name="Hsieh H.M."/>
            <person name="Youens-Clark K."/>
            <person name="Lutzoni F."/>
            <person name="Miadlikowska J."/>
            <person name="Eastwood D.C."/>
            <person name="Hamelin R.C."/>
            <person name="Grigoriev I.V."/>
            <person name="U'Ren J.M."/>
        </authorList>
    </citation>
    <scope>NUCLEOTIDE SEQUENCE [LARGE SCALE GENOMIC DNA]</scope>
    <source>
        <strain evidence="1 2">CBS 119005</strain>
    </source>
</reference>
<accession>A0ACB9YPG6</accession>
<dbReference type="EMBL" id="MU393562">
    <property type="protein sequence ID" value="KAI4861102.1"/>
    <property type="molecule type" value="Genomic_DNA"/>
</dbReference>
<name>A0ACB9YPG6_9PEZI</name>
<evidence type="ECO:0000313" key="2">
    <source>
        <dbReference type="Proteomes" id="UP001497700"/>
    </source>
</evidence>
<protein>
    <submittedName>
        <fullName evidence="1">Uncharacterized protein</fullName>
    </submittedName>
</protein>
<comment type="caution">
    <text evidence="1">The sequence shown here is derived from an EMBL/GenBank/DDBJ whole genome shotgun (WGS) entry which is preliminary data.</text>
</comment>
<evidence type="ECO:0000313" key="1">
    <source>
        <dbReference type="EMBL" id="KAI4861102.1"/>
    </source>
</evidence>